<gene>
    <name evidence="3" type="ORF">EV664_1014</name>
</gene>
<dbReference type="Proteomes" id="UP000295493">
    <property type="component" value="Unassembled WGS sequence"/>
</dbReference>
<dbReference type="AlphaFoldDB" id="A0A4R6FZ71"/>
<accession>A0A4R6FZ71</accession>
<protein>
    <submittedName>
        <fullName evidence="3">Uncharacterized protein</fullName>
    </submittedName>
</protein>
<evidence type="ECO:0000256" key="1">
    <source>
        <dbReference type="SAM" id="MobiDB-lite"/>
    </source>
</evidence>
<sequence>MKNKRNIFGAAAVVVGFCTIGSAEAVAQTPCNPSSMALMVQHFQSGSAYLPAFAWPVRQLILQQTGGTTYYPQLAALGPLQNVSVIGAQQLPNGIVCGFATQFANVNLFWQVAYGADGLIYGLNYTPAPAPSVPRSGSPAPVPSAGPTGGTTPSLPTPGTSPVPQGQEEGCDLYPNLC</sequence>
<dbReference type="EMBL" id="SNWD01000001">
    <property type="protein sequence ID" value="TDN86435.1"/>
    <property type="molecule type" value="Genomic_DNA"/>
</dbReference>
<feature type="region of interest" description="Disordered" evidence="1">
    <location>
        <begin position="132"/>
        <end position="171"/>
    </location>
</feature>
<feature type="signal peptide" evidence="2">
    <location>
        <begin position="1"/>
        <end position="27"/>
    </location>
</feature>
<name>A0A4R6FZ71_9SPHN</name>
<reference evidence="3 4" key="1">
    <citation type="submission" date="2019-03" db="EMBL/GenBank/DDBJ databases">
        <title>Genomic Encyclopedia of Type Strains, Phase IV (KMG-IV): sequencing the most valuable type-strain genomes for metagenomic binning, comparative biology and taxonomic classification.</title>
        <authorList>
            <person name="Goeker M."/>
        </authorList>
    </citation>
    <scope>NUCLEOTIDE SEQUENCE [LARGE SCALE GENOMIC DNA]</scope>
    <source>
        <strain evidence="3 4">DSM 25059</strain>
    </source>
</reference>
<keyword evidence="4" id="KW-1185">Reference proteome</keyword>
<proteinExistence type="predicted"/>
<evidence type="ECO:0000313" key="4">
    <source>
        <dbReference type="Proteomes" id="UP000295493"/>
    </source>
</evidence>
<evidence type="ECO:0000313" key="3">
    <source>
        <dbReference type="EMBL" id="TDN86435.1"/>
    </source>
</evidence>
<evidence type="ECO:0000256" key="2">
    <source>
        <dbReference type="SAM" id="SignalP"/>
    </source>
</evidence>
<organism evidence="3 4">
    <name type="scientific">Stakelama pacifica</name>
    <dbReference type="NCBI Taxonomy" id="517720"/>
    <lineage>
        <taxon>Bacteria</taxon>
        <taxon>Pseudomonadati</taxon>
        <taxon>Pseudomonadota</taxon>
        <taxon>Alphaproteobacteria</taxon>
        <taxon>Sphingomonadales</taxon>
        <taxon>Sphingomonadaceae</taxon>
        <taxon>Stakelama</taxon>
    </lineage>
</organism>
<feature type="chain" id="PRO_5020327152" evidence="2">
    <location>
        <begin position="28"/>
        <end position="178"/>
    </location>
</feature>
<keyword evidence="2" id="KW-0732">Signal</keyword>
<dbReference type="RefSeq" id="WP_133493668.1">
    <property type="nucleotide sequence ID" value="NZ_BMLU01000001.1"/>
</dbReference>
<feature type="compositionally biased region" description="Low complexity" evidence="1">
    <location>
        <begin position="133"/>
        <end position="154"/>
    </location>
</feature>
<comment type="caution">
    <text evidence="3">The sequence shown here is derived from an EMBL/GenBank/DDBJ whole genome shotgun (WGS) entry which is preliminary data.</text>
</comment>